<sequence length="239" mass="27722">MKYYLFIDECGDHGLSKIDFHFPIFLLCGILISDNENEILKSEITKLKSFFWRDNSPIFHSRDIRKCANAFKILLDEKTKLKFYRELNKTLENHSYWIIPVGLNKFNYVKKYGNLGNDPYELCLSSVFDLCISHLKNQTNLNELVIVLEKRGEKEDNKLASHITKIISNGTYKNSAESFNSLRITFKFNHKKEGLVGLQIADLTAYPIAKYLLNVQALNPAFDIIAKKILQPLKKILLR</sequence>
<gene>
    <name evidence="1" type="ORF">SKC38_09795</name>
</gene>
<dbReference type="EMBL" id="JBBKYA010000004">
    <property type="protein sequence ID" value="MFD3276519.1"/>
    <property type="molecule type" value="Genomic_DNA"/>
</dbReference>
<organism evidence="1 2">
    <name type="scientific">Aquirufa echingensis</name>
    <dbReference type="NCBI Taxonomy" id="3096516"/>
    <lineage>
        <taxon>Bacteria</taxon>
        <taxon>Pseudomonadati</taxon>
        <taxon>Bacteroidota</taxon>
        <taxon>Cytophagia</taxon>
        <taxon>Cytophagales</taxon>
        <taxon>Flectobacillaceae</taxon>
        <taxon>Aquirufa</taxon>
    </lineage>
</organism>
<dbReference type="Proteomes" id="UP001598114">
    <property type="component" value="Unassembled WGS sequence"/>
</dbReference>
<keyword evidence="2" id="KW-1185">Reference proteome</keyword>
<accession>A0ABW6D0M1</accession>
<evidence type="ECO:0000313" key="2">
    <source>
        <dbReference type="Proteomes" id="UP001598114"/>
    </source>
</evidence>
<proteinExistence type="predicted"/>
<protein>
    <submittedName>
        <fullName evidence="1">DUF3800 domain-containing protein</fullName>
    </submittedName>
</protein>
<comment type="caution">
    <text evidence="1">The sequence shown here is derived from an EMBL/GenBank/DDBJ whole genome shotgun (WGS) entry which is preliminary data.</text>
</comment>
<dbReference type="InterPro" id="IPR024524">
    <property type="entry name" value="DUF3800"/>
</dbReference>
<dbReference type="Pfam" id="PF12686">
    <property type="entry name" value="DUF3800"/>
    <property type="match status" value="1"/>
</dbReference>
<dbReference type="RefSeq" id="WP_377976957.1">
    <property type="nucleotide sequence ID" value="NZ_JBBKYA010000004.1"/>
</dbReference>
<reference evidence="1 2" key="1">
    <citation type="submission" date="2024-03" db="EMBL/GenBank/DDBJ databases">
        <title>Aquirufa genome sequencing.</title>
        <authorList>
            <person name="Pitt A."/>
            <person name="Hahn M.W."/>
        </authorList>
    </citation>
    <scope>NUCLEOTIDE SEQUENCE [LARGE SCALE GENOMIC DNA]</scope>
    <source>
        <strain evidence="1 2">PLAD-142S6K</strain>
    </source>
</reference>
<evidence type="ECO:0000313" key="1">
    <source>
        <dbReference type="EMBL" id="MFD3276519.1"/>
    </source>
</evidence>
<name>A0ABW6D0M1_9BACT</name>